<dbReference type="EMBL" id="BLAL01000006">
    <property type="protein sequence ID" value="GES73469.1"/>
    <property type="molecule type" value="Genomic_DNA"/>
</dbReference>
<feature type="signal peptide" evidence="1">
    <location>
        <begin position="1"/>
        <end position="26"/>
    </location>
</feature>
<proteinExistence type="predicted"/>
<dbReference type="Proteomes" id="UP000247702">
    <property type="component" value="Unassembled WGS sequence"/>
</dbReference>
<dbReference type="EMBL" id="BEXD01004217">
    <property type="protein sequence ID" value="GBC08444.1"/>
    <property type="molecule type" value="Genomic_DNA"/>
</dbReference>
<reference evidence="2 4" key="1">
    <citation type="submission" date="2017-11" db="EMBL/GenBank/DDBJ databases">
        <title>The genome of Rhizophagus clarus HR1 reveals common genetic basis of auxotrophy among arbuscular mycorrhizal fungi.</title>
        <authorList>
            <person name="Kobayashi Y."/>
        </authorList>
    </citation>
    <scope>NUCLEOTIDE SEQUENCE [LARGE SCALE GENOMIC DNA]</scope>
    <source>
        <strain evidence="2 4">HR1</strain>
    </source>
</reference>
<keyword evidence="4" id="KW-1185">Reference proteome</keyword>
<feature type="chain" id="PRO_5036060177" evidence="1">
    <location>
        <begin position="27"/>
        <end position="141"/>
    </location>
</feature>
<evidence type="ECO:0000313" key="4">
    <source>
        <dbReference type="Proteomes" id="UP000247702"/>
    </source>
</evidence>
<evidence type="ECO:0000313" key="3">
    <source>
        <dbReference type="EMBL" id="GES73469.1"/>
    </source>
</evidence>
<reference evidence="3" key="2">
    <citation type="submission" date="2019-10" db="EMBL/GenBank/DDBJ databases">
        <title>Conservation and host-specific expression of non-tandemly repeated heterogenous ribosome RNA gene in arbuscular mycorrhizal fungi.</title>
        <authorList>
            <person name="Maeda T."/>
            <person name="Kobayashi Y."/>
            <person name="Nakagawa T."/>
            <person name="Ezawa T."/>
            <person name="Yamaguchi K."/>
            <person name="Bino T."/>
            <person name="Nishimoto Y."/>
            <person name="Shigenobu S."/>
            <person name="Kawaguchi M."/>
        </authorList>
    </citation>
    <scope>NUCLEOTIDE SEQUENCE</scope>
    <source>
        <strain evidence="3">HR1</strain>
    </source>
</reference>
<keyword evidence="1" id="KW-0732">Signal</keyword>
<accession>A0A2Z6RZZ1</accession>
<protein>
    <submittedName>
        <fullName evidence="2">Uncharacterized protein</fullName>
    </submittedName>
</protein>
<organism evidence="2 4">
    <name type="scientific">Rhizophagus clarus</name>
    <dbReference type="NCBI Taxonomy" id="94130"/>
    <lineage>
        <taxon>Eukaryota</taxon>
        <taxon>Fungi</taxon>
        <taxon>Fungi incertae sedis</taxon>
        <taxon>Mucoromycota</taxon>
        <taxon>Glomeromycotina</taxon>
        <taxon>Glomeromycetes</taxon>
        <taxon>Glomerales</taxon>
        <taxon>Glomeraceae</taxon>
        <taxon>Rhizophagus</taxon>
    </lineage>
</organism>
<evidence type="ECO:0000256" key="1">
    <source>
        <dbReference type="SAM" id="SignalP"/>
    </source>
</evidence>
<gene>
    <name evidence="3" type="ORF">RCL2_000100500</name>
    <name evidence="2" type="ORF">RclHR1_08110004</name>
</gene>
<name>A0A2Z6RZZ1_9GLOM</name>
<evidence type="ECO:0000313" key="2">
    <source>
        <dbReference type="EMBL" id="GBC08444.1"/>
    </source>
</evidence>
<sequence length="141" mass="15918">MISRKLPFLAIMVALFCVIFIGLTQTAPLNKRQDDTSALADFNDDLVGRITWTNDVRVLGQFTKGLEKDTNINNYGFFIITKKGKKIDFTKDIRKKVTIFPSGGTSPYQGDFKSFTVQEIVGGTFFVTHKGKKFRKALIKQ</sequence>
<dbReference type="Proteomes" id="UP000615446">
    <property type="component" value="Unassembled WGS sequence"/>
</dbReference>
<dbReference type="OrthoDB" id="2310798at2759"/>
<dbReference type="AlphaFoldDB" id="A0A2Z6RZZ1"/>
<comment type="caution">
    <text evidence="2">The sequence shown here is derived from an EMBL/GenBank/DDBJ whole genome shotgun (WGS) entry which is preliminary data.</text>
</comment>